<proteinExistence type="predicted"/>
<sequence length="104" mass="11756">MEESGSTRYETDMCLGFLRRNGDMTVMSVNVDVLLVTASNPEIVEAFFNLMNGLSIKDVVEARKFLGMMVNLENAKTYTLDQQAAIDDYAARAHGGNWRAYCYW</sequence>
<dbReference type="EMBL" id="FR824171">
    <property type="protein sequence ID" value="CCA21541.1"/>
    <property type="molecule type" value="Genomic_DNA"/>
</dbReference>
<evidence type="ECO:0000313" key="1">
    <source>
        <dbReference type="EMBL" id="CCA21541.1"/>
    </source>
</evidence>
<dbReference type="HOGENOM" id="CLU_2255202_0_0_1"/>
<reference evidence="1" key="1">
    <citation type="journal article" date="2011" name="PLoS Biol.">
        <title>Gene gain and loss during evolution of obligate parasitism in the white rust pathogen of Arabidopsis thaliana.</title>
        <authorList>
            <person name="Kemen E."/>
            <person name="Gardiner A."/>
            <person name="Schultz-Larsen T."/>
            <person name="Kemen A.C."/>
            <person name="Balmuth A.L."/>
            <person name="Robert-Seilaniantz A."/>
            <person name="Bailey K."/>
            <person name="Holub E."/>
            <person name="Studholme D.J."/>
            <person name="Maclean D."/>
            <person name="Jones J.D."/>
        </authorList>
    </citation>
    <scope>NUCLEOTIDE SEQUENCE</scope>
</reference>
<name>F0WJT9_9STRA</name>
<accession>F0WJT9</accession>
<reference evidence="1" key="2">
    <citation type="submission" date="2011-02" db="EMBL/GenBank/DDBJ databases">
        <authorList>
            <person name="MacLean D."/>
        </authorList>
    </citation>
    <scope>NUCLEOTIDE SEQUENCE</scope>
</reference>
<organism evidence="1">
    <name type="scientific">Albugo laibachii Nc14</name>
    <dbReference type="NCBI Taxonomy" id="890382"/>
    <lineage>
        <taxon>Eukaryota</taxon>
        <taxon>Sar</taxon>
        <taxon>Stramenopiles</taxon>
        <taxon>Oomycota</taxon>
        <taxon>Peronosporomycetes</taxon>
        <taxon>Albuginales</taxon>
        <taxon>Albuginaceae</taxon>
        <taxon>Albugo</taxon>
    </lineage>
</organism>
<protein>
    <submittedName>
        <fullName evidence="1">AlNc14C126G6809 protein</fullName>
    </submittedName>
</protein>
<dbReference type="AlphaFoldDB" id="F0WJT9"/>
<gene>
    <name evidence="1" type="primary">AlNc14C126G6809</name>
    <name evidence="1" type="ORF">ALNC14_076840</name>
</gene>